<dbReference type="PANTHER" id="PTHR33710">
    <property type="entry name" value="BNAC02G09200D PROTEIN"/>
    <property type="match status" value="1"/>
</dbReference>
<dbReference type="InterPro" id="IPR036691">
    <property type="entry name" value="Endo/exonu/phosph_ase_sf"/>
</dbReference>
<gene>
    <name evidence="1" type="ORF">CK203_053267</name>
</gene>
<name>A0A438GQ29_VITVI</name>
<evidence type="ECO:0000313" key="1">
    <source>
        <dbReference type="EMBL" id="RVW74306.1"/>
    </source>
</evidence>
<comment type="caution">
    <text evidence="1">The sequence shown here is derived from an EMBL/GenBank/DDBJ whole genome shotgun (WGS) entry which is preliminary data.</text>
</comment>
<dbReference type="AlphaFoldDB" id="A0A438GQ29"/>
<accession>A0A438GQ29</accession>
<organism evidence="1 2">
    <name type="scientific">Vitis vinifera</name>
    <name type="common">Grape</name>
    <dbReference type="NCBI Taxonomy" id="29760"/>
    <lineage>
        <taxon>Eukaryota</taxon>
        <taxon>Viridiplantae</taxon>
        <taxon>Streptophyta</taxon>
        <taxon>Embryophyta</taxon>
        <taxon>Tracheophyta</taxon>
        <taxon>Spermatophyta</taxon>
        <taxon>Magnoliopsida</taxon>
        <taxon>eudicotyledons</taxon>
        <taxon>Gunneridae</taxon>
        <taxon>Pentapetalae</taxon>
        <taxon>rosids</taxon>
        <taxon>Vitales</taxon>
        <taxon>Vitaceae</taxon>
        <taxon>Viteae</taxon>
        <taxon>Vitis</taxon>
    </lineage>
</organism>
<reference evidence="1 2" key="1">
    <citation type="journal article" date="2018" name="PLoS Genet.">
        <title>Population sequencing reveals clonal diversity and ancestral inbreeding in the grapevine cultivar Chardonnay.</title>
        <authorList>
            <person name="Roach M.J."/>
            <person name="Johnson D.L."/>
            <person name="Bohlmann J."/>
            <person name="van Vuuren H.J."/>
            <person name="Jones S.J."/>
            <person name="Pretorius I.S."/>
            <person name="Schmidt S.A."/>
            <person name="Borneman A.R."/>
        </authorList>
    </citation>
    <scope>NUCLEOTIDE SEQUENCE [LARGE SCALE GENOMIC DNA]</scope>
    <source>
        <strain evidence="2">cv. Chardonnay</strain>
        <tissue evidence="1">Leaf</tissue>
    </source>
</reference>
<evidence type="ECO:0000313" key="2">
    <source>
        <dbReference type="Proteomes" id="UP000288805"/>
    </source>
</evidence>
<evidence type="ECO:0008006" key="3">
    <source>
        <dbReference type="Google" id="ProtNLM"/>
    </source>
</evidence>
<dbReference type="Gene3D" id="3.60.10.10">
    <property type="entry name" value="Endonuclease/exonuclease/phosphatase"/>
    <property type="match status" value="1"/>
</dbReference>
<dbReference type="PANTHER" id="PTHR33710:SF64">
    <property type="entry name" value="ENDONUCLEASE_EXONUCLEASE_PHOSPHATASE DOMAIN-CONTAINING PROTEIN"/>
    <property type="match status" value="1"/>
</dbReference>
<dbReference type="EMBL" id="QGNW01000372">
    <property type="protein sequence ID" value="RVW74306.1"/>
    <property type="molecule type" value="Genomic_DNA"/>
</dbReference>
<proteinExistence type="predicted"/>
<dbReference type="Proteomes" id="UP000288805">
    <property type="component" value="Unassembled WGS sequence"/>
</dbReference>
<protein>
    <recommendedName>
        <fullName evidence="3">Endonuclease/exonuclease/phosphatase domain-containing protein</fullName>
    </recommendedName>
</protein>
<dbReference type="SUPFAM" id="SSF56219">
    <property type="entry name" value="DNase I-like"/>
    <property type="match status" value="1"/>
</dbReference>
<sequence length="259" mass="29710">MERSKTDQALVEEALRYGDDFVSWGRRDSGSSPSHSFSFGRTPMIGEYYDFSRAVGEAVQGEIPLRMVITSGITKGVTTACWDLIKVNNGSNKERRVELCSAQNESQENRGWEESSLARTLEVLDLEVGQYSVSCRFRNVEDGFVWIFMGVYGPFTRKEKECLWKELGAIRGIWEDPWASRFTWNGGQNNQSWARLDRFLVTQNWLNQFSGVLQSRLPRPTSDHFPILLEGGGLRRGPSPFRFENMWLKVEGFKDLLRS</sequence>